<feature type="transmembrane region" description="Helical" evidence="7">
    <location>
        <begin position="301"/>
        <end position="323"/>
    </location>
</feature>
<dbReference type="PRINTS" id="PR01036">
    <property type="entry name" value="TCRTETB"/>
</dbReference>
<evidence type="ECO:0000256" key="7">
    <source>
        <dbReference type="SAM" id="Phobius"/>
    </source>
</evidence>
<dbReference type="STRING" id="1561.NPD11_2421"/>
<feature type="transmembrane region" description="Helical" evidence="7">
    <location>
        <begin position="234"/>
        <end position="250"/>
    </location>
</feature>
<dbReference type="OrthoDB" id="102502at2"/>
<dbReference type="GO" id="GO:0005886">
    <property type="term" value="C:plasma membrane"/>
    <property type="evidence" value="ECO:0007669"/>
    <property type="project" value="UniProtKB-SubCell"/>
</dbReference>
<keyword evidence="6 7" id="KW-0472">Membrane</keyword>
<dbReference type="InterPro" id="IPR004638">
    <property type="entry name" value="EmrB-like"/>
</dbReference>
<evidence type="ECO:0000313" key="9">
    <source>
        <dbReference type="EMBL" id="AIY82253.1"/>
    </source>
</evidence>
<feature type="transmembrane region" description="Helical" evidence="7">
    <location>
        <begin position="407"/>
        <end position="430"/>
    </location>
</feature>
<name>A0A0A7FRS4_9CLOT</name>
<keyword evidence="3" id="KW-1003">Cell membrane</keyword>
<dbReference type="EMBL" id="CP006905">
    <property type="protein sequence ID" value="AIY82253.1"/>
    <property type="molecule type" value="Genomic_DNA"/>
</dbReference>
<keyword evidence="2" id="KW-0813">Transport</keyword>
<feature type="transmembrane region" description="Helical" evidence="7">
    <location>
        <begin position="55"/>
        <end position="75"/>
    </location>
</feature>
<evidence type="ECO:0000259" key="8">
    <source>
        <dbReference type="PROSITE" id="PS50850"/>
    </source>
</evidence>
<evidence type="ECO:0000256" key="3">
    <source>
        <dbReference type="ARBA" id="ARBA00022475"/>
    </source>
</evidence>
<keyword evidence="5 7" id="KW-1133">Transmembrane helix</keyword>
<dbReference type="InterPro" id="IPR011701">
    <property type="entry name" value="MFS"/>
</dbReference>
<dbReference type="RefSeq" id="WP_039311449.1">
    <property type="nucleotide sequence ID" value="NZ_CP006905.1"/>
</dbReference>
<feature type="transmembrane region" description="Helical" evidence="7">
    <location>
        <begin position="442"/>
        <end position="462"/>
    </location>
</feature>
<evidence type="ECO:0000256" key="2">
    <source>
        <dbReference type="ARBA" id="ARBA00022448"/>
    </source>
</evidence>
<dbReference type="AlphaFoldDB" id="A0A0A7FRS4"/>
<comment type="subcellular location">
    <subcellularLocation>
        <location evidence="1">Cell membrane</location>
        <topology evidence="1">Multi-pass membrane protein</topology>
    </subcellularLocation>
</comment>
<accession>A0A0A7FRS4</accession>
<dbReference type="Gene3D" id="1.20.1720.10">
    <property type="entry name" value="Multidrug resistance protein D"/>
    <property type="match status" value="1"/>
</dbReference>
<evidence type="ECO:0000256" key="6">
    <source>
        <dbReference type="ARBA" id="ARBA00023136"/>
    </source>
</evidence>
<dbReference type="GO" id="GO:0022857">
    <property type="term" value="F:transmembrane transporter activity"/>
    <property type="evidence" value="ECO:0007669"/>
    <property type="project" value="InterPro"/>
</dbReference>
<reference evidence="9 10" key="1">
    <citation type="journal article" date="2015" name="Infect. Genet. Evol.">
        <title>Genomic sequences of six botulinum neurotoxin-producing strains representing three clostridial species illustrate the mobility and diversity of botulinum neurotoxin genes.</title>
        <authorList>
            <person name="Smith T.J."/>
            <person name="Hill K.K."/>
            <person name="Xie G."/>
            <person name="Foley B.T."/>
            <person name="Williamson C.H."/>
            <person name="Foster J.T."/>
            <person name="Johnson S.L."/>
            <person name="Chertkov O."/>
            <person name="Teshima H."/>
            <person name="Gibbons H.S."/>
            <person name="Johnsky L.A."/>
            <person name="Karavis M.A."/>
            <person name="Smith L.A."/>
        </authorList>
    </citation>
    <scope>NUCLEOTIDE SEQUENCE [LARGE SCALE GENOMIC DNA]</scope>
    <source>
        <strain evidence="9">Sullivan</strain>
    </source>
</reference>
<feature type="transmembrane region" description="Helical" evidence="7">
    <location>
        <begin position="112"/>
        <end position="133"/>
    </location>
</feature>
<dbReference type="PANTHER" id="PTHR42718:SF24">
    <property type="entry name" value="MAJOR FACILITATOR SUPERFAMILY (MFS) PROFILE DOMAIN-CONTAINING PROTEIN"/>
    <property type="match status" value="1"/>
</dbReference>
<protein>
    <submittedName>
        <fullName evidence="9">Drug resistance MFS transporter, drug:H+ antiporter-2 family protein</fullName>
    </submittedName>
</protein>
<dbReference type="Proteomes" id="UP000030635">
    <property type="component" value="Chromosome"/>
</dbReference>
<dbReference type="InterPro" id="IPR036259">
    <property type="entry name" value="MFS_trans_sf"/>
</dbReference>
<evidence type="ECO:0000256" key="5">
    <source>
        <dbReference type="ARBA" id="ARBA00022989"/>
    </source>
</evidence>
<gene>
    <name evidence="9" type="ORF">U729_570</name>
</gene>
<dbReference type="Pfam" id="PF07690">
    <property type="entry name" value="MFS_1"/>
    <property type="match status" value="1"/>
</dbReference>
<feature type="domain" description="Major facilitator superfamily (MFS) profile" evidence="8">
    <location>
        <begin position="17"/>
        <end position="466"/>
    </location>
</feature>
<sequence>MSEENIREKKKFNPILISAVFLIGGFVSFLNGTLITTALPTIMKDLNISPTTGQWLTTSFMLVTGIMIPCTAYLIDRFSTRKLFFASMGLFTIGTIIGGFSNSFNMLLVARIIQAAGAGIIMPLMQTVFLVIYPKEKRGFAMGVVGIIIAFAPAIGPTLAGVIVDSHPWRDLFHLITPICIVDLVFAFFALKNVKESKKIKLDIISVITSTLGFGGLLLGFSNAGTDGWEKANVLIPLIVGIVSLAIFTWKQLSSKKPMLNLRVFKSSTFTYTTIIIMVAYAGLVSAELILPMYIQMARGYSALDSGLMLMPGAIIMGIMNPITGKLFDKFGARLLSIIGLILLTAGTFGLSFLGADTKIELITFAYSVRLLGMSMFMMPLTTSGLNTLSKENLSHGTAVNNTMRQVAGSIGTAILVTVMTKAALNSGILNPKLAQIHGMNVAFAISGILTLISLVIAFFVVKKKSKEEVKAN</sequence>
<evidence type="ECO:0000256" key="4">
    <source>
        <dbReference type="ARBA" id="ARBA00022692"/>
    </source>
</evidence>
<feature type="transmembrane region" description="Helical" evidence="7">
    <location>
        <begin position="12"/>
        <end position="35"/>
    </location>
</feature>
<organism evidence="9 10">
    <name type="scientific">Clostridium baratii str. Sullivan</name>
    <dbReference type="NCBI Taxonomy" id="1415775"/>
    <lineage>
        <taxon>Bacteria</taxon>
        <taxon>Bacillati</taxon>
        <taxon>Bacillota</taxon>
        <taxon>Clostridia</taxon>
        <taxon>Eubacteriales</taxon>
        <taxon>Clostridiaceae</taxon>
        <taxon>Clostridium</taxon>
    </lineage>
</organism>
<dbReference type="Gene3D" id="1.20.1250.20">
    <property type="entry name" value="MFS general substrate transporter like domains"/>
    <property type="match status" value="1"/>
</dbReference>
<keyword evidence="10" id="KW-1185">Reference proteome</keyword>
<feature type="transmembrane region" description="Helical" evidence="7">
    <location>
        <begin position="362"/>
        <end position="386"/>
    </location>
</feature>
<dbReference type="KEGG" id="cbv:U729_570"/>
<dbReference type="eggNOG" id="COG2814">
    <property type="taxonomic scope" value="Bacteria"/>
</dbReference>
<keyword evidence="4 7" id="KW-0812">Transmembrane</keyword>
<feature type="transmembrane region" description="Helical" evidence="7">
    <location>
        <begin position="82"/>
        <end position="100"/>
    </location>
</feature>
<dbReference type="PROSITE" id="PS50850">
    <property type="entry name" value="MFS"/>
    <property type="match status" value="1"/>
</dbReference>
<dbReference type="HOGENOM" id="CLU_000960_28_0_9"/>
<evidence type="ECO:0000256" key="1">
    <source>
        <dbReference type="ARBA" id="ARBA00004651"/>
    </source>
</evidence>
<feature type="transmembrane region" description="Helical" evidence="7">
    <location>
        <begin position="140"/>
        <end position="160"/>
    </location>
</feature>
<feature type="transmembrane region" description="Helical" evidence="7">
    <location>
        <begin position="172"/>
        <end position="191"/>
    </location>
</feature>
<dbReference type="InterPro" id="IPR020846">
    <property type="entry name" value="MFS_dom"/>
</dbReference>
<dbReference type="CDD" id="cd17503">
    <property type="entry name" value="MFS_LmrB_MDR_like"/>
    <property type="match status" value="1"/>
</dbReference>
<dbReference type="SUPFAM" id="SSF103473">
    <property type="entry name" value="MFS general substrate transporter"/>
    <property type="match status" value="1"/>
</dbReference>
<feature type="transmembrane region" description="Helical" evidence="7">
    <location>
        <begin position="335"/>
        <end position="356"/>
    </location>
</feature>
<feature type="transmembrane region" description="Helical" evidence="7">
    <location>
        <begin position="270"/>
        <end position="295"/>
    </location>
</feature>
<evidence type="ECO:0000313" key="10">
    <source>
        <dbReference type="Proteomes" id="UP000030635"/>
    </source>
</evidence>
<feature type="transmembrane region" description="Helical" evidence="7">
    <location>
        <begin position="203"/>
        <end position="222"/>
    </location>
</feature>
<dbReference type="NCBIfam" id="TIGR00711">
    <property type="entry name" value="efflux_EmrB"/>
    <property type="match status" value="1"/>
</dbReference>
<proteinExistence type="predicted"/>
<dbReference type="PANTHER" id="PTHR42718">
    <property type="entry name" value="MAJOR FACILITATOR SUPERFAMILY MULTIDRUG TRANSPORTER MFSC"/>
    <property type="match status" value="1"/>
</dbReference>